<proteinExistence type="predicted"/>
<dbReference type="AlphaFoldDB" id="X1RXL4"/>
<organism evidence="1">
    <name type="scientific">marine sediment metagenome</name>
    <dbReference type="NCBI Taxonomy" id="412755"/>
    <lineage>
        <taxon>unclassified sequences</taxon>
        <taxon>metagenomes</taxon>
        <taxon>ecological metagenomes</taxon>
    </lineage>
</organism>
<dbReference type="EMBL" id="BARW01008541">
    <property type="protein sequence ID" value="GAI85413.1"/>
    <property type="molecule type" value="Genomic_DNA"/>
</dbReference>
<sequence>MAHEVLSYVHKVKISLQKEYCHLSFGVQQYLKDAFDDFERLCERIVLELARLPLKDQP</sequence>
<gene>
    <name evidence="1" type="ORF">S12H4_17472</name>
</gene>
<reference evidence="1" key="1">
    <citation type="journal article" date="2014" name="Front. Microbiol.">
        <title>High frequency of phylogenetically diverse reductive dehalogenase-homologous genes in deep subseafloor sedimentary metagenomes.</title>
        <authorList>
            <person name="Kawai M."/>
            <person name="Futagami T."/>
            <person name="Toyoda A."/>
            <person name="Takaki Y."/>
            <person name="Nishi S."/>
            <person name="Hori S."/>
            <person name="Arai W."/>
            <person name="Tsubouchi T."/>
            <person name="Morono Y."/>
            <person name="Uchiyama I."/>
            <person name="Ito T."/>
            <person name="Fujiyama A."/>
            <person name="Inagaki F."/>
            <person name="Takami H."/>
        </authorList>
    </citation>
    <scope>NUCLEOTIDE SEQUENCE</scope>
    <source>
        <strain evidence="1">Expedition CK06-06</strain>
    </source>
</reference>
<name>X1RXL4_9ZZZZ</name>
<accession>X1RXL4</accession>
<evidence type="ECO:0000313" key="1">
    <source>
        <dbReference type="EMBL" id="GAI85413.1"/>
    </source>
</evidence>
<protein>
    <submittedName>
        <fullName evidence="1">Uncharacterized protein</fullName>
    </submittedName>
</protein>
<comment type="caution">
    <text evidence="1">The sequence shown here is derived from an EMBL/GenBank/DDBJ whole genome shotgun (WGS) entry which is preliminary data.</text>
</comment>